<proteinExistence type="predicted"/>
<comment type="caution">
    <text evidence="1">The sequence shown here is derived from an EMBL/GenBank/DDBJ whole genome shotgun (WGS) entry which is preliminary data.</text>
</comment>
<name>S2DIU1_INDAL</name>
<protein>
    <submittedName>
        <fullName evidence="1">Uncharacterized protein</fullName>
    </submittedName>
</protein>
<sequence length="46" mass="5455">MFEIEFCRRGIDCTKYKVPSTMTLLDTRIERQEESIKQAFDLLLGE</sequence>
<reference evidence="1 2" key="1">
    <citation type="journal article" date="2013" name="Genome Announc.">
        <title>Draft Genome Sequence of Indibacter alkaliphilus Strain LW1T, Isolated from Lonar Lake, a Haloalkaline Lake in the Buldana District of Maharashtra, India.</title>
        <authorList>
            <person name="Singh A."/>
            <person name="Kumar Jangir P."/>
            <person name="Sharma R."/>
            <person name="Singh A."/>
            <person name="Kumar Pinnaka A."/>
            <person name="Shivaji S."/>
        </authorList>
    </citation>
    <scope>NUCLEOTIDE SEQUENCE [LARGE SCALE GENOMIC DNA]</scope>
    <source>
        <strain evidence="2">CCUG 57479 / KCTC 22604 / LW1</strain>
    </source>
</reference>
<dbReference type="AlphaFoldDB" id="S2DIU1"/>
<accession>S2DIU1</accession>
<evidence type="ECO:0000313" key="1">
    <source>
        <dbReference type="EMBL" id="EOZ98907.1"/>
    </source>
</evidence>
<gene>
    <name evidence="1" type="ORF">A33Q_0890</name>
</gene>
<organism evidence="1 2">
    <name type="scientific">Indibacter alkaliphilus (strain CCUG 57479 / KCTC 22604 / LW1)</name>
    <dbReference type="NCBI Taxonomy" id="1189612"/>
    <lineage>
        <taxon>Bacteria</taxon>
        <taxon>Pseudomonadati</taxon>
        <taxon>Bacteroidota</taxon>
        <taxon>Cytophagia</taxon>
        <taxon>Cytophagales</taxon>
        <taxon>Cyclobacteriaceae</taxon>
    </lineage>
</organism>
<dbReference type="Proteomes" id="UP000006073">
    <property type="component" value="Unassembled WGS sequence"/>
</dbReference>
<evidence type="ECO:0000313" key="2">
    <source>
        <dbReference type="Proteomes" id="UP000006073"/>
    </source>
</evidence>
<dbReference type="EMBL" id="ALWO02000021">
    <property type="protein sequence ID" value="EOZ98907.1"/>
    <property type="molecule type" value="Genomic_DNA"/>
</dbReference>
<keyword evidence="2" id="KW-1185">Reference proteome</keyword>